<keyword evidence="3" id="KW-1185">Reference proteome</keyword>
<dbReference type="InterPro" id="IPR005019">
    <property type="entry name" value="Adenine_glyco"/>
</dbReference>
<dbReference type="OrthoDB" id="9807664at2"/>
<accession>A0A235F4X9</accession>
<dbReference type="GO" id="GO:0006284">
    <property type="term" value="P:base-excision repair"/>
    <property type="evidence" value="ECO:0007669"/>
    <property type="project" value="InterPro"/>
</dbReference>
<dbReference type="Pfam" id="PF03352">
    <property type="entry name" value="Adenine_glyco"/>
    <property type="match status" value="1"/>
</dbReference>
<sequence length="168" mass="19461">MIRCKWSEESELLQDYHDNEWGEPVNDDQKLFECLILELFQSGLSWRTILHKRDNFRKAFSHFQIESVKNYSEADVERLLLDAGIVRHRKKIEAAIKNASVVSEIAAQYGSFYQYLAQLPDNVEEKKKILQKAFHHFGMTTAESFLEATGFIPASHDLSCHKSLKNPS</sequence>
<dbReference type="RefSeq" id="WP_094253961.1">
    <property type="nucleotide sequence ID" value="NZ_JBHLXL010000004.1"/>
</dbReference>
<dbReference type="EMBL" id="NOII01000021">
    <property type="protein sequence ID" value="OYD56292.1"/>
    <property type="molecule type" value="Genomic_DNA"/>
</dbReference>
<dbReference type="InterPro" id="IPR052891">
    <property type="entry name" value="DNA-3mA_glycosylase"/>
</dbReference>
<comment type="caution">
    <text evidence="2">The sequence shown here is derived from an EMBL/GenBank/DDBJ whole genome shotgun (WGS) entry which is preliminary data.</text>
</comment>
<dbReference type="AlphaFoldDB" id="A0A235F4X9"/>
<dbReference type="InterPro" id="IPR011257">
    <property type="entry name" value="DNA_glycosylase"/>
</dbReference>
<evidence type="ECO:0000313" key="3">
    <source>
        <dbReference type="Proteomes" id="UP000215059"/>
    </source>
</evidence>
<keyword evidence="1" id="KW-0479">Metal-binding</keyword>
<dbReference type="SUPFAM" id="SSF48150">
    <property type="entry name" value="DNA-glycosylase"/>
    <property type="match status" value="1"/>
</dbReference>
<dbReference type="PANTHER" id="PTHR30037:SF4">
    <property type="entry name" value="DNA-3-METHYLADENINE GLYCOSYLASE I"/>
    <property type="match status" value="1"/>
</dbReference>
<dbReference type="GO" id="GO:0008725">
    <property type="term" value="F:DNA-3-methyladenine glycosylase activity"/>
    <property type="evidence" value="ECO:0007669"/>
    <property type="project" value="InterPro"/>
</dbReference>
<protein>
    <submittedName>
        <fullName evidence="2">DNA-3-methyladenine glycosylase</fullName>
    </submittedName>
</protein>
<dbReference type="PANTHER" id="PTHR30037">
    <property type="entry name" value="DNA-3-METHYLADENINE GLYCOSYLASE 1"/>
    <property type="match status" value="1"/>
</dbReference>
<organism evidence="2 3">
    <name type="scientific">Fictibacillus aquaticus</name>
    <dbReference type="NCBI Taxonomy" id="2021314"/>
    <lineage>
        <taxon>Bacteria</taxon>
        <taxon>Bacillati</taxon>
        <taxon>Bacillota</taxon>
        <taxon>Bacilli</taxon>
        <taxon>Bacillales</taxon>
        <taxon>Fictibacillaceae</taxon>
        <taxon>Fictibacillus</taxon>
    </lineage>
</organism>
<evidence type="ECO:0000313" key="2">
    <source>
        <dbReference type="EMBL" id="OYD56292.1"/>
    </source>
</evidence>
<gene>
    <name evidence="2" type="ORF">CGZ90_18250</name>
</gene>
<feature type="binding site" evidence="1">
    <location>
        <position position="17"/>
    </location>
    <ligand>
        <name>Zn(2+)</name>
        <dbReference type="ChEBI" id="CHEBI:29105"/>
    </ligand>
</feature>
<evidence type="ECO:0000256" key="1">
    <source>
        <dbReference type="PIRSR" id="PIRSR605019-1"/>
    </source>
</evidence>
<dbReference type="Gene3D" id="1.10.340.30">
    <property type="entry name" value="Hypothetical protein, domain 2"/>
    <property type="match status" value="1"/>
</dbReference>
<name>A0A235F4X9_9BACL</name>
<dbReference type="Proteomes" id="UP000215059">
    <property type="component" value="Unassembled WGS sequence"/>
</dbReference>
<feature type="binding site" evidence="1">
    <location>
        <position position="4"/>
    </location>
    <ligand>
        <name>Zn(2+)</name>
        <dbReference type="ChEBI" id="CHEBI:29105"/>
    </ligand>
</feature>
<proteinExistence type="predicted"/>
<reference evidence="2 3" key="1">
    <citation type="submission" date="2017-07" db="EMBL/GenBank/DDBJ databases">
        <title>Fictibacillus sp. nov. GDSW-R2A3 Genome sequencing and assembly.</title>
        <authorList>
            <person name="Mayilraj S."/>
        </authorList>
    </citation>
    <scope>NUCLEOTIDE SEQUENCE [LARGE SCALE GENOMIC DNA]</scope>
    <source>
        <strain evidence="2 3">GDSW-R2A3</strain>
    </source>
</reference>
<dbReference type="GO" id="GO:0046872">
    <property type="term" value="F:metal ion binding"/>
    <property type="evidence" value="ECO:0007669"/>
    <property type="project" value="UniProtKB-KW"/>
</dbReference>
<keyword evidence="1" id="KW-0862">Zinc</keyword>